<dbReference type="GO" id="GO:0030880">
    <property type="term" value="C:RNA polymerase complex"/>
    <property type="evidence" value="ECO:0007669"/>
    <property type="project" value="InterPro"/>
</dbReference>
<comment type="similarity">
    <text evidence="3">Belongs to the eukaryotic RPB4 RNA polymerase subunit family.</text>
</comment>
<dbReference type="InterPro" id="IPR006590">
    <property type="entry name" value="RNA_pol_Rpb4/RPC9_core"/>
</dbReference>
<proteinExistence type="inferred from homology"/>
<dbReference type="InterPro" id="IPR038324">
    <property type="entry name" value="Rpb4/RPC9_sf"/>
</dbReference>
<name>A0AAV8UQL6_9RHOD</name>
<comment type="subcellular location">
    <subcellularLocation>
        <location evidence="1">Nucleus</location>
    </subcellularLocation>
</comment>
<dbReference type="InterPro" id="IPR010997">
    <property type="entry name" value="HRDC-like_sf"/>
</dbReference>
<dbReference type="InterPro" id="IPR005574">
    <property type="entry name" value="Rpb4/RPC9"/>
</dbReference>
<dbReference type="EMBL" id="JAMWBK010000007">
    <property type="protein sequence ID" value="KAJ8903602.1"/>
    <property type="molecule type" value="Genomic_DNA"/>
</dbReference>
<evidence type="ECO:0000256" key="1">
    <source>
        <dbReference type="ARBA" id="ARBA00004123"/>
    </source>
</evidence>
<dbReference type="GO" id="GO:0000166">
    <property type="term" value="F:nucleotide binding"/>
    <property type="evidence" value="ECO:0007669"/>
    <property type="project" value="InterPro"/>
</dbReference>
<gene>
    <name evidence="5" type="ORF">NDN08_004706</name>
</gene>
<dbReference type="PANTHER" id="PTHR21297">
    <property type="entry name" value="DNA-DIRECTED RNA POLYMERASE II"/>
    <property type="match status" value="1"/>
</dbReference>
<feature type="domain" description="RNA polymerase Rpb4/RPC9 core" evidence="4">
    <location>
        <begin position="24"/>
        <end position="139"/>
    </location>
</feature>
<dbReference type="Pfam" id="PF03874">
    <property type="entry name" value="RNA_pol_Rpb4"/>
    <property type="match status" value="1"/>
</dbReference>
<sequence length="140" mass="15975">MAGRIPGRSVVTKEEDAGELRLGKEFDPKVATALMICEAHALLQEKLQKGDVSDDMDSVFRRSLAYTEKFDRVRELENTQAIRERLDRQRELHPYERAQLVNLLPDTAEEAKSIIPSLQEKVNEDQLNHLLQDLASFTQG</sequence>
<dbReference type="GO" id="GO:0006352">
    <property type="term" value="P:DNA-templated transcription initiation"/>
    <property type="evidence" value="ECO:0007669"/>
    <property type="project" value="InterPro"/>
</dbReference>
<dbReference type="InterPro" id="IPR045222">
    <property type="entry name" value="Rpb4-like"/>
</dbReference>
<comment type="caution">
    <text evidence="5">The sequence shown here is derived from an EMBL/GenBank/DDBJ whole genome shotgun (WGS) entry which is preliminary data.</text>
</comment>
<protein>
    <recommendedName>
        <fullName evidence="4">RNA polymerase Rpb4/RPC9 core domain-containing protein</fullName>
    </recommendedName>
</protein>
<dbReference type="GO" id="GO:0005634">
    <property type="term" value="C:nucleus"/>
    <property type="evidence" value="ECO:0007669"/>
    <property type="project" value="UniProtKB-SubCell"/>
</dbReference>
<keyword evidence="6" id="KW-1185">Reference proteome</keyword>
<evidence type="ECO:0000259" key="4">
    <source>
        <dbReference type="SMART" id="SM00657"/>
    </source>
</evidence>
<dbReference type="SUPFAM" id="SSF47819">
    <property type="entry name" value="HRDC-like"/>
    <property type="match status" value="1"/>
</dbReference>
<organism evidence="5 6">
    <name type="scientific">Rhodosorus marinus</name>
    <dbReference type="NCBI Taxonomy" id="101924"/>
    <lineage>
        <taxon>Eukaryota</taxon>
        <taxon>Rhodophyta</taxon>
        <taxon>Stylonematophyceae</taxon>
        <taxon>Stylonematales</taxon>
        <taxon>Stylonemataceae</taxon>
        <taxon>Rhodosorus</taxon>
    </lineage>
</organism>
<dbReference type="Gene3D" id="1.20.1250.40">
    <property type="match status" value="1"/>
</dbReference>
<dbReference type="AlphaFoldDB" id="A0AAV8UQL6"/>
<evidence type="ECO:0000256" key="3">
    <source>
        <dbReference type="ARBA" id="ARBA00025724"/>
    </source>
</evidence>
<dbReference type="SMART" id="SM00657">
    <property type="entry name" value="RPOL4c"/>
    <property type="match status" value="1"/>
</dbReference>
<accession>A0AAV8UQL6</accession>
<reference evidence="5 6" key="1">
    <citation type="journal article" date="2023" name="Nat. Commun.">
        <title>Origin of minicircular mitochondrial genomes in red algae.</title>
        <authorList>
            <person name="Lee Y."/>
            <person name="Cho C.H."/>
            <person name="Lee Y.M."/>
            <person name="Park S.I."/>
            <person name="Yang J.H."/>
            <person name="West J.A."/>
            <person name="Bhattacharya D."/>
            <person name="Yoon H.S."/>
        </authorList>
    </citation>
    <scope>NUCLEOTIDE SEQUENCE [LARGE SCALE GENOMIC DNA]</scope>
    <source>
        <strain evidence="5 6">CCMP1338</strain>
        <tissue evidence="5">Whole cell</tissue>
    </source>
</reference>
<keyword evidence="2" id="KW-0539">Nucleus</keyword>
<evidence type="ECO:0000313" key="6">
    <source>
        <dbReference type="Proteomes" id="UP001157974"/>
    </source>
</evidence>
<evidence type="ECO:0000313" key="5">
    <source>
        <dbReference type="EMBL" id="KAJ8903602.1"/>
    </source>
</evidence>
<evidence type="ECO:0000256" key="2">
    <source>
        <dbReference type="ARBA" id="ARBA00023242"/>
    </source>
</evidence>
<dbReference type="Proteomes" id="UP001157974">
    <property type="component" value="Unassembled WGS sequence"/>
</dbReference>